<dbReference type="PROSITE" id="PS00552">
    <property type="entry name" value="HTH_MERR_1"/>
    <property type="match status" value="1"/>
</dbReference>
<dbReference type="InterPro" id="IPR027450">
    <property type="entry name" value="AlkB-like"/>
</dbReference>
<dbReference type="Gene3D" id="1.10.1660.10">
    <property type="match status" value="1"/>
</dbReference>
<dbReference type="PROSITE" id="PS50937">
    <property type="entry name" value="HTH_MERR_2"/>
    <property type="match status" value="1"/>
</dbReference>
<reference evidence="9" key="1">
    <citation type="journal article" date="2016" name="Genome Announc.">
        <title>Draft Genome Sequences of Five Rapidly Growing Mycobacterium Species, M. thermoresistibile, M. fortuitum subsp. acetamidolyticum, M. canariasense, M. brisbanense, and M. novocastrense.</title>
        <authorList>
            <person name="Katahira K."/>
            <person name="Ogura Y."/>
            <person name="Gotoh Y."/>
            <person name="Hayashi T."/>
        </authorList>
    </citation>
    <scope>NUCLEOTIDE SEQUENCE [LARGE SCALE GENOMIC DNA]</scope>
    <source>
        <strain evidence="9">JCM15654</strain>
    </source>
</reference>
<dbReference type="FunFam" id="2.60.120.590:FF:000011">
    <property type="entry name" value="Alpha-ketoglutarate-dependent dioxygenase AlkB"/>
    <property type="match status" value="1"/>
</dbReference>
<dbReference type="PANTHER" id="PTHR31212">
    <property type="entry name" value="ALPHA-KETOGLUTARATE-DEPENDENT DIOXYGENASE ALKB HOMOLOG 3"/>
    <property type="match status" value="1"/>
</dbReference>
<keyword evidence="5" id="KW-0804">Transcription</keyword>
<protein>
    <recommendedName>
        <fullName evidence="10">MerR family transcriptional regulator</fullName>
    </recommendedName>
</protein>
<evidence type="ECO:0000256" key="1">
    <source>
        <dbReference type="ARBA" id="ARBA00022714"/>
    </source>
</evidence>
<dbReference type="InterPro" id="IPR015358">
    <property type="entry name" value="Tscrpt_reg_MerR_DNA-bd"/>
</dbReference>
<name>A0A100VZL9_9MYCO</name>
<feature type="domain" description="Fe2OG dioxygenase" evidence="7">
    <location>
        <begin position="253"/>
        <end position="351"/>
    </location>
</feature>
<keyword evidence="1" id="KW-0001">2Fe-2S</keyword>
<dbReference type="CDD" id="cd01110">
    <property type="entry name" value="HTH_SoxR"/>
    <property type="match status" value="1"/>
</dbReference>
<dbReference type="GO" id="GO:0006979">
    <property type="term" value="P:response to oxidative stress"/>
    <property type="evidence" value="ECO:0007669"/>
    <property type="project" value="InterPro"/>
</dbReference>
<keyword evidence="1" id="KW-0479">Metal-binding</keyword>
<evidence type="ECO:0000256" key="3">
    <source>
        <dbReference type="ARBA" id="ARBA00023014"/>
    </source>
</evidence>
<dbReference type="Pfam" id="PF13532">
    <property type="entry name" value="2OG-FeII_Oxy_2"/>
    <property type="match status" value="1"/>
</dbReference>
<dbReference type="Pfam" id="PF09278">
    <property type="entry name" value="MerR-DNA-bind"/>
    <property type="match status" value="1"/>
</dbReference>
<dbReference type="InterPro" id="IPR032854">
    <property type="entry name" value="ALKBH3"/>
</dbReference>
<dbReference type="NCBIfam" id="TIGR01950">
    <property type="entry name" value="SoxR"/>
    <property type="match status" value="1"/>
</dbReference>
<dbReference type="InterPro" id="IPR009061">
    <property type="entry name" value="DNA-bd_dom_put_sf"/>
</dbReference>
<dbReference type="STRING" id="146020.RMCB_2917"/>
<dbReference type="SMART" id="SM00422">
    <property type="entry name" value="HTH_MERR"/>
    <property type="match status" value="1"/>
</dbReference>
<dbReference type="InterPro" id="IPR005123">
    <property type="entry name" value="Oxoglu/Fe-dep_dioxygenase_dom"/>
</dbReference>
<evidence type="ECO:0008006" key="10">
    <source>
        <dbReference type="Google" id="ProtNLM"/>
    </source>
</evidence>
<dbReference type="Proteomes" id="UP000069620">
    <property type="component" value="Unassembled WGS sequence"/>
</dbReference>
<evidence type="ECO:0000256" key="4">
    <source>
        <dbReference type="ARBA" id="ARBA00023015"/>
    </source>
</evidence>
<organism evidence="8 9">
    <name type="scientific">Mycolicibacterium brisbanense</name>
    <dbReference type="NCBI Taxonomy" id="146020"/>
    <lineage>
        <taxon>Bacteria</taxon>
        <taxon>Bacillati</taxon>
        <taxon>Actinomycetota</taxon>
        <taxon>Actinomycetes</taxon>
        <taxon>Mycobacteriales</taxon>
        <taxon>Mycobacteriaceae</taxon>
        <taxon>Mycolicibacterium</taxon>
    </lineage>
</organism>
<sequence>MDTHELTPGEMAHRSGVAVSALHFYEREGLIHSRRTSGNQRRYARETLRRVAFIRMSQRLGIPLARIREALATLPTDRVPTSKDWAKLSAGWRQDLDDRILHLQRLRDNLTGCIGCGCLSLKTCLLTNPGDVLAEQGPGASRLRCIERLCDTLAAMELALQGSLFEHAERRRLGNGAWVELRSGWLPDADSLFEELMDTIPWRAEQREMYDRVVDVPRLVSFHHLVNEPVPHPRLKQIRRRLNDTYGGELGEPFTTAGLCMYRDGNDSVAWHGDTIGRGRTEDTMVAIVGLGATRVFALRPRGGGHALRLQHRHGDLLVMGGSCQRTWEHSIPKTSRLVGPRISIQFRPHGVH</sequence>
<gene>
    <name evidence="8" type="ORF">RMCB_2917</name>
</gene>
<accession>A0A100VZL9</accession>
<dbReference type="SUPFAM" id="SSF51197">
    <property type="entry name" value="Clavaminate synthase-like"/>
    <property type="match status" value="1"/>
</dbReference>
<keyword evidence="4" id="KW-0805">Transcription regulation</keyword>
<evidence type="ECO:0000256" key="5">
    <source>
        <dbReference type="ARBA" id="ARBA00023163"/>
    </source>
</evidence>
<evidence type="ECO:0000259" key="7">
    <source>
        <dbReference type="PROSITE" id="PS51471"/>
    </source>
</evidence>
<dbReference type="GO" id="GO:0051213">
    <property type="term" value="F:dioxygenase activity"/>
    <property type="evidence" value="ECO:0007669"/>
    <property type="project" value="InterPro"/>
</dbReference>
<dbReference type="GO" id="GO:0006355">
    <property type="term" value="P:regulation of DNA-templated transcription"/>
    <property type="evidence" value="ECO:0007669"/>
    <property type="project" value="InterPro"/>
</dbReference>
<dbReference type="SUPFAM" id="SSF46955">
    <property type="entry name" value="Putative DNA-binding domain"/>
    <property type="match status" value="1"/>
</dbReference>
<dbReference type="GO" id="GO:0006307">
    <property type="term" value="P:DNA alkylation repair"/>
    <property type="evidence" value="ECO:0007669"/>
    <property type="project" value="InterPro"/>
</dbReference>
<dbReference type="EMBL" id="BCSX01000024">
    <property type="protein sequence ID" value="GAS88821.1"/>
    <property type="molecule type" value="Genomic_DNA"/>
</dbReference>
<keyword evidence="3" id="KW-0411">Iron-sulfur</keyword>
<dbReference type="PROSITE" id="PS51471">
    <property type="entry name" value="FE2OG_OXY"/>
    <property type="match status" value="1"/>
</dbReference>
<dbReference type="InterPro" id="IPR010211">
    <property type="entry name" value="Redox-sen_tscrpt-act_SoxR"/>
</dbReference>
<dbReference type="PANTHER" id="PTHR31212:SF4">
    <property type="entry name" value="ALPHA-KETOGLUTARATE-DEPENDENT DIOXYGENASE ALKB HOMOLOG 3"/>
    <property type="match status" value="1"/>
</dbReference>
<dbReference type="InterPro" id="IPR037151">
    <property type="entry name" value="AlkB-like_sf"/>
</dbReference>
<dbReference type="GO" id="GO:0003677">
    <property type="term" value="F:DNA binding"/>
    <property type="evidence" value="ECO:0007669"/>
    <property type="project" value="InterPro"/>
</dbReference>
<dbReference type="AlphaFoldDB" id="A0A100VZL9"/>
<keyword evidence="2" id="KW-0408">Iron</keyword>
<evidence type="ECO:0000259" key="6">
    <source>
        <dbReference type="PROSITE" id="PS50937"/>
    </source>
</evidence>
<dbReference type="Gene3D" id="2.60.120.590">
    <property type="entry name" value="Alpha-ketoglutarate-dependent dioxygenase AlkB-like"/>
    <property type="match status" value="1"/>
</dbReference>
<reference evidence="9" key="2">
    <citation type="submission" date="2016-02" db="EMBL/GenBank/DDBJ databases">
        <title>Draft genome sequence of five rapidly growing Mycobacterium species.</title>
        <authorList>
            <person name="Katahira K."/>
            <person name="Gotou Y."/>
            <person name="Iida K."/>
            <person name="Ogura Y."/>
            <person name="Hayashi T."/>
        </authorList>
    </citation>
    <scope>NUCLEOTIDE SEQUENCE [LARGE SCALE GENOMIC DNA]</scope>
    <source>
        <strain evidence="9">JCM15654</strain>
    </source>
</reference>
<keyword evidence="9" id="KW-1185">Reference proteome</keyword>
<dbReference type="Pfam" id="PF00376">
    <property type="entry name" value="MerR"/>
    <property type="match status" value="1"/>
</dbReference>
<dbReference type="InterPro" id="IPR000551">
    <property type="entry name" value="MerR-type_HTH_dom"/>
</dbReference>
<comment type="caution">
    <text evidence="8">The sequence shown here is derived from an EMBL/GenBank/DDBJ whole genome shotgun (WGS) entry which is preliminary data.</text>
</comment>
<evidence type="ECO:0000313" key="8">
    <source>
        <dbReference type="EMBL" id="GAS88821.1"/>
    </source>
</evidence>
<evidence type="ECO:0000256" key="2">
    <source>
        <dbReference type="ARBA" id="ARBA00023004"/>
    </source>
</evidence>
<dbReference type="GO" id="GO:0051537">
    <property type="term" value="F:2 iron, 2 sulfur cluster binding"/>
    <property type="evidence" value="ECO:0007669"/>
    <property type="project" value="UniProtKB-KW"/>
</dbReference>
<feature type="domain" description="HTH merR-type" evidence="6">
    <location>
        <begin position="5"/>
        <end position="73"/>
    </location>
</feature>
<evidence type="ECO:0000313" key="9">
    <source>
        <dbReference type="Proteomes" id="UP000069620"/>
    </source>
</evidence>
<proteinExistence type="predicted"/>
<dbReference type="PRINTS" id="PR00040">
    <property type="entry name" value="HTHMERR"/>
</dbReference>